<evidence type="ECO:0000313" key="15">
    <source>
        <dbReference type="Proteomes" id="UP000645676"/>
    </source>
</evidence>
<dbReference type="FunFam" id="3.40.50.720:FF:000554">
    <property type="entry name" value="Homoserine dehydrogenase"/>
    <property type="match status" value="1"/>
</dbReference>
<dbReference type="GO" id="GO:0050661">
    <property type="term" value="F:NADP binding"/>
    <property type="evidence" value="ECO:0007669"/>
    <property type="project" value="InterPro"/>
</dbReference>
<evidence type="ECO:0000313" key="14">
    <source>
        <dbReference type="EMBL" id="HII59438.1"/>
    </source>
</evidence>
<proteinExistence type="inferred from homology"/>
<feature type="active site" description="Proton donor" evidence="10">
    <location>
        <position position="223"/>
    </location>
</feature>
<dbReference type="SUPFAM" id="SSF55347">
    <property type="entry name" value="Glyceraldehyde-3-phosphate dehydrogenase-like, C-terminal domain"/>
    <property type="match status" value="1"/>
</dbReference>
<feature type="domain" description="Aspartate/homoserine dehydrogenase NAD-binding" evidence="13">
    <location>
        <begin position="7"/>
        <end position="146"/>
    </location>
</feature>
<dbReference type="EC" id="1.1.1.3" evidence="4"/>
<keyword evidence="6" id="KW-0028">Amino-acid biosynthesis</keyword>
<dbReference type="Pfam" id="PF00742">
    <property type="entry name" value="Homoserine_dh"/>
    <property type="match status" value="1"/>
</dbReference>
<dbReference type="FunFam" id="3.30.360.10:FF:000005">
    <property type="entry name" value="Homoserine dehydrogenase"/>
    <property type="match status" value="1"/>
</dbReference>
<evidence type="ECO:0000259" key="13">
    <source>
        <dbReference type="Pfam" id="PF03447"/>
    </source>
</evidence>
<evidence type="ECO:0000256" key="1">
    <source>
        <dbReference type="ARBA" id="ARBA00005056"/>
    </source>
</evidence>
<dbReference type="InterPro" id="IPR019811">
    <property type="entry name" value="HDH_CS"/>
</dbReference>
<name>A0A832T3Q4_9EURY</name>
<evidence type="ECO:0000256" key="2">
    <source>
        <dbReference type="ARBA" id="ARBA00005062"/>
    </source>
</evidence>
<evidence type="ECO:0000256" key="11">
    <source>
        <dbReference type="PIRSR" id="PIRSR036497-2"/>
    </source>
</evidence>
<protein>
    <recommendedName>
        <fullName evidence="5">Homoserine dehydrogenase</fullName>
        <ecNumber evidence="4">1.1.1.3</ecNumber>
    </recommendedName>
</protein>
<dbReference type="Gene3D" id="3.30.360.10">
    <property type="entry name" value="Dihydrodipicolinate Reductase, domain 2"/>
    <property type="match status" value="1"/>
</dbReference>
<keyword evidence="9" id="KW-0486">Methionine biosynthesis</keyword>
<comment type="pathway">
    <text evidence="1">Amino-acid biosynthesis; L-threonine biosynthesis; L-threonine from L-aspartate: step 3/5.</text>
</comment>
<reference evidence="14" key="1">
    <citation type="journal article" date="2020" name="bioRxiv">
        <title>A rank-normalized archaeal taxonomy based on genome phylogeny resolves widespread incomplete and uneven classifications.</title>
        <authorList>
            <person name="Rinke C."/>
            <person name="Chuvochina M."/>
            <person name="Mussig A.J."/>
            <person name="Chaumeil P.-A."/>
            <person name="Waite D.W."/>
            <person name="Whitman W.B."/>
            <person name="Parks D.H."/>
            <person name="Hugenholtz P."/>
        </authorList>
    </citation>
    <scope>NUCLEOTIDE SEQUENCE</scope>
    <source>
        <strain evidence="14">UBA8849</strain>
    </source>
</reference>
<evidence type="ECO:0000256" key="9">
    <source>
        <dbReference type="ARBA" id="ARBA00023167"/>
    </source>
</evidence>
<dbReference type="GO" id="GO:0009086">
    <property type="term" value="P:methionine biosynthetic process"/>
    <property type="evidence" value="ECO:0007669"/>
    <property type="project" value="UniProtKB-KW"/>
</dbReference>
<gene>
    <name evidence="14" type="ORF">HA335_02470</name>
</gene>
<feature type="binding site" evidence="11">
    <location>
        <position position="123"/>
    </location>
    <ligand>
        <name>NADPH</name>
        <dbReference type="ChEBI" id="CHEBI:57783"/>
    </ligand>
</feature>
<dbReference type="AlphaFoldDB" id="A0A832T3Q4"/>
<dbReference type="InterPro" id="IPR005106">
    <property type="entry name" value="Asp/hSer_DH_NAD-bd"/>
</dbReference>
<dbReference type="InterPro" id="IPR001342">
    <property type="entry name" value="HDH_cat"/>
</dbReference>
<dbReference type="NCBIfam" id="NF004912">
    <property type="entry name" value="PRK06270.1"/>
    <property type="match status" value="1"/>
</dbReference>
<dbReference type="PANTHER" id="PTHR43331">
    <property type="entry name" value="HOMOSERINE DEHYDROGENASE"/>
    <property type="match status" value="1"/>
</dbReference>
<feature type="domain" description="Homoserine dehydrogenase catalytic" evidence="12">
    <location>
        <begin position="155"/>
        <end position="328"/>
    </location>
</feature>
<dbReference type="SUPFAM" id="SSF51735">
    <property type="entry name" value="NAD(P)-binding Rossmann-fold domains"/>
    <property type="match status" value="1"/>
</dbReference>
<dbReference type="NCBIfam" id="NF004976">
    <property type="entry name" value="PRK06349.1"/>
    <property type="match status" value="1"/>
</dbReference>
<keyword evidence="11" id="KW-0521">NADP</keyword>
<organism evidence="14 15">
    <name type="scientific">Methanocaldococcus jannaschii</name>
    <dbReference type="NCBI Taxonomy" id="2190"/>
    <lineage>
        <taxon>Archaea</taxon>
        <taxon>Methanobacteriati</taxon>
        <taxon>Methanobacteriota</taxon>
        <taxon>Methanomada group</taxon>
        <taxon>Methanococci</taxon>
        <taxon>Methanococcales</taxon>
        <taxon>Methanocaldococcaceae</taxon>
        <taxon>Methanocaldococcus</taxon>
    </lineage>
</organism>
<dbReference type="Proteomes" id="UP000645676">
    <property type="component" value="Unassembled WGS sequence"/>
</dbReference>
<keyword evidence="8 14" id="KW-0560">Oxidoreductase</keyword>
<evidence type="ECO:0000256" key="8">
    <source>
        <dbReference type="ARBA" id="ARBA00023002"/>
    </source>
</evidence>
<dbReference type="GO" id="GO:0009088">
    <property type="term" value="P:threonine biosynthetic process"/>
    <property type="evidence" value="ECO:0007669"/>
    <property type="project" value="UniProtKB-UniPathway"/>
</dbReference>
<dbReference type="EMBL" id="DUJR01000010">
    <property type="protein sequence ID" value="HII59438.1"/>
    <property type="molecule type" value="Genomic_DNA"/>
</dbReference>
<dbReference type="InterPro" id="IPR022697">
    <property type="entry name" value="HDH_short"/>
</dbReference>
<feature type="binding site" evidence="11">
    <location>
        <position position="208"/>
    </location>
    <ligand>
        <name>L-homoserine</name>
        <dbReference type="ChEBI" id="CHEBI:57476"/>
    </ligand>
</feature>
<dbReference type="Pfam" id="PF03447">
    <property type="entry name" value="NAD_binding_3"/>
    <property type="match status" value="1"/>
</dbReference>
<dbReference type="SMR" id="A0A832T3Q4"/>
<comment type="pathway">
    <text evidence="2">Amino-acid biosynthesis; L-methionine biosynthesis via de novo pathway; L-homoserine from L-aspartate: step 3/3.</text>
</comment>
<dbReference type="GO" id="GO:0004412">
    <property type="term" value="F:homoserine dehydrogenase activity"/>
    <property type="evidence" value="ECO:0007669"/>
    <property type="project" value="UniProtKB-EC"/>
</dbReference>
<evidence type="ECO:0000256" key="3">
    <source>
        <dbReference type="ARBA" id="ARBA00006753"/>
    </source>
</evidence>
<evidence type="ECO:0000256" key="4">
    <source>
        <dbReference type="ARBA" id="ARBA00013213"/>
    </source>
</evidence>
<accession>A0A832T3Q4</accession>
<dbReference type="PIRSF" id="PIRSF036497">
    <property type="entry name" value="HDH_short"/>
    <property type="match status" value="1"/>
</dbReference>
<dbReference type="UniPathway" id="UPA00050">
    <property type="reaction ID" value="UER00063"/>
</dbReference>
<dbReference type="UniPathway" id="UPA00051">
    <property type="reaction ID" value="UER00465"/>
</dbReference>
<evidence type="ECO:0000256" key="6">
    <source>
        <dbReference type="ARBA" id="ARBA00022605"/>
    </source>
</evidence>
<evidence type="ECO:0000259" key="12">
    <source>
        <dbReference type="Pfam" id="PF00742"/>
    </source>
</evidence>
<dbReference type="Gene3D" id="3.40.50.720">
    <property type="entry name" value="NAD(P)-binding Rossmann-like Domain"/>
    <property type="match status" value="1"/>
</dbReference>
<comment type="similarity">
    <text evidence="3">Belongs to the homoserine dehydrogenase family.</text>
</comment>
<comment type="caution">
    <text evidence="14">The sequence shown here is derived from an EMBL/GenBank/DDBJ whole genome shotgun (WGS) entry which is preliminary data.</text>
</comment>
<evidence type="ECO:0000256" key="7">
    <source>
        <dbReference type="ARBA" id="ARBA00022697"/>
    </source>
</evidence>
<dbReference type="RefSeq" id="WP_010871127.1">
    <property type="nucleotide sequence ID" value="NC_000909.1"/>
</dbReference>
<dbReference type="InterPro" id="IPR036291">
    <property type="entry name" value="NAD(P)-bd_dom_sf"/>
</dbReference>
<evidence type="ECO:0000256" key="5">
    <source>
        <dbReference type="ARBA" id="ARBA00013376"/>
    </source>
</evidence>
<sequence length="336" mass="36462">MDIIIVGFGAIGKGIAKVLYDKKDYLKKNYEEFKVVAITDSSGAAIDEDGLDLLKAIEVKEKTGKIKNYPEKGREMSSIDVIKEVDADVVVEVTPSNLETGDPAKTHILESFKNKKHVVTANKGPLALCYKELIEEAKKHGVIFRHEASVGGAMPIINLAKETLAGNEILSIRGILNGTTNYILTKMEKEGLDFETALKEAKELGIAETDPTQDIEGLDTAAKIVILANSIMGMNKTIKDVKVKGISRITPEALFLANKRGYTIKLIGQIKDGYLIVEPMLVPIDSPLNVKGTLNVAMFETDLAKEVVVVGRGAGPIETASAILSDLIHIYNSTKK</sequence>
<dbReference type="PANTHER" id="PTHR43331:SF1">
    <property type="entry name" value="HOMOSERINE DEHYDROGENASE"/>
    <property type="match status" value="1"/>
</dbReference>
<keyword evidence="7" id="KW-0791">Threonine biosynthesis</keyword>
<dbReference type="PROSITE" id="PS01042">
    <property type="entry name" value="HOMOSER_DHGENASE"/>
    <property type="match status" value="1"/>
</dbReference>
<evidence type="ECO:0000256" key="10">
    <source>
        <dbReference type="PIRSR" id="PIRSR036497-1"/>
    </source>
</evidence>
<dbReference type="OMA" id="LMFYGPG"/>
<feature type="binding site" evidence="11">
    <location>
        <begin position="7"/>
        <end position="12"/>
    </location>
    <ligand>
        <name>NADP(+)</name>
        <dbReference type="ChEBI" id="CHEBI:58349"/>
    </ligand>
</feature>